<dbReference type="EMBL" id="LGST01000027">
    <property type="protein sequence ID" value="KND99071.1"/>
    <property type="molecule type" value="Genomic_DNA"/>
</dbReference>
<organism evidence="1 2">
    <name type="scientific">Candidozyma auris</name>
    <name type="common">Yeast</name>
    <name type="synonym">Candida auris</name>
    <dbReference type="NCBI Taxonomy" id="498019"/>
    <lineage>
        <taxon>Eukaryota</taxon>
        <taxon>Fungi</taxon>
        <taxon>Dikarya</taxon>
        <taxon>Ascomycota</taxon>
        <taxon>Saccharomycotina</taxon>
        <taxon>Pichiomycetes</taxon>
        <taxon>Metschnikowiaceae</taxon>
        <taxon>Candidozyma</taxon>
    </lineage>
</organism>
<accession>A0A0L0NY03</accession>
<proteinExistence type="predicted"/>
<name>A0A0L0NY03_CANAR</name>
<comment type="caution">
    <text evidence="1">The sequence shown here is derived from an EMBL/GenBank/DDBJ whole genome shotgun (WGS) entry which is preliminary data.</text>
</comment>
<protein>
    <submittedName>
        <fullName evidence="1">Uncharacterized protein</fullName>
    </submittedName>
</protein>
<dbReference type="AlphaFoldDB" id="A0A0L0NY03"/>
<evidence type="ECO:0000313" key="1">
    <source>
        <dbReference type="EMBL" id="KND99071.1"/>
    </source>
</evidence>
<dbReference type="VEuPathDB" id="FungiDB:QG37_04134"/>
<dbReference type="Proteomes" id="UP000037122">
    <property type="component" value="Unassembled WGS sequence"/>
</dbReference>
<gene>
    <name evidence="1" type="ORF">QG37_04134</name>
</gene>
<sequence length="71" mass="8027">MQLMLAQSILILHHSLLSHLDDYSGSLEWLRKASKVLSGSAFFIYVLMDLGVGRLLQDGIVLRSKLKNWAE</sequence>
<evidence type="ECO:0000313" key="2">
    <source>
        <dbReference type="Proteomes" id="UP000037122"/>
    </source>
</evidence>
<reference evidence="2" key="1">
    <citation type="journal article" date="2015" name="BMC Genomics">
        <title>Draft genome of a commonly misdiagnosed multidrug resistant pathogen Candida auris.</title>
        <authorList>
            <person name="Chatterjee S."/>
            <person name="Alampalli S.V."/>
            <person name="Nageshan R.K."/>
            <person name="Chettiar S.T."/>
            <person name="Joshi S."/>
            <person name="Tatu U.S."/>
        </authorList>
    </citation>
    <scope>NUCLEOTIDE SEQUENCE [LARGE SCALE GENOMIC DNA]</scope>
    <source>
        <strain evidence="2">6684</strain>
    </source>
</reference>